<protein>
    <recommendedName>
        <fullName evidence="4">Nicastrin</fullName>
    </recommendedName>
</protein>
<feature type="transmembrane region" description="Helical" evidence="2">
    <location>
        <begin position="404"/>
        <end position="427"/>
    </location>
</feature>
<evidence type="ECO:0000256" key="1">
    <source>
        <dbReference type="SAM" id="MobiDB-lite"/>
    </source>
</evidence>
<name>A0A2N9EUC2_FAGSY</name>
<dbReference type="EMBL" id="OIVN01000322">
    <property type="protein sequence ID" value="SPC78261.1"/>
    <property type="molecule type" value="Genomic_DNA"/>
</dbReference>
<feature type="region of interest" description="Disordered" evidence="1">
    <location>
        <begin position="1"/>
        <end position="45"/>
    </location>
</feature>
<dbReference type="GO" id="GO:0005886">
    <property type="term" value="C:plasma membrane"/>
    <property type="evidence" value="ECO:0007669"/>
    <property type="project" value="TreeGrafter"/>
</dbReference>
<organism evidence="3">
    <name type="scientific">Fagus sylvatica</name>
    <name type="common">Beechnut</name>
    <dbReference type="NCBI Taxonomy" id="28930"/>
    <lineage>
        <taxon>Eukaryota</taxon>
        <taxon>Viridiplantae</taxon>
        <taxon>Streptophyta</taxon>
        <taxon>Embryophyta</taxon>
        <taxon>Tracheophyta</taxon>
        <taxon>Spermatophyta</taxon>
        <taxon>Magnoliopsida</taxon>
        <taxon>eudicotyledons</taxon>
        <taxon>Gunneridae</taxon>
        <taxon>Pentapetalae</taxon>
        <taxon>rosids</taxon>
        <taxon>fabids</taxon>
        <taxon>Fagales</taxon>
        <taxon>Fagaceae</taxon>
        <taxon>Fagus</taxon>
    </lineage>
</organism>
<dbReference type="Pfam" id="PF05450">
    <property type="entry name" value="Nicastrin"/>
    <property type="match status" value="1"/>
</dbReference>
<keyword evidence="2" id="KW-0812">Transmembrane</keyword>
<dbReference type="PANTHER" id="PTHR21092">
    <property type="entry name" value="NICASTRIN"/>
    <property type="match status" value="1"/>
</dbReference>
<evidence type="ECO:0008006" key="4">
    <source>
        <dbReference type="Google" id="ProtNLM"/>
    </source>
</evidence>
<keyword evidence="2" id="KW-0472">Membrane</keyword>
<evidence type="ECO:0000313" key="3">
    <source>
        <dbReference type="EMBL" id="SPC78261.1"/>
    </source>
</evidence>
<dbReference type="PANTHER" id="PTHR21092:SF0">
    <property type="entry name" value="NICASTRIN"/>
    <property type="match status" value="1"/>
</dbReference>
<keyword evidence="2" id="KW-1133">Transmembrane helix</keyword>
<accession>A0A2N9EUC2</accession>
<dbReference type="InterPro" id="IPR008710">
    <property type="entry name" value="Nicastrin"/>
</dbReference>
<reference evidence="3" key="1">
    <citation type="submission" date="2018-02" db="EMBL/GenBank/DDBJ databases">
        <authorList>
            <person name="Cohen D.B."/>
            <person name="Kent A.D."/>
        </authorList>
    </citation>
    <scope>NUCLEOTIDE SEQUENCE</scope>
</reference>
<evidence type="ECO:0000256" key="2">
    <source>
        <dbReference type="SAM" id="Phobius"/>
    </source>
</evidence>
<gene>
    <name evidence="3" type="ORF">FSB_LOCUS6143</name>
</gene>
<dbReference type="AlphaFoldDB" id="A0A2N9EUC2"/>
<dbReference type="GO" id="GO:0016485">
    <property type="term" value="P:protein processing"/>
    <property type="evidence" value="ECO:0007669"/>
    <property type="project" value="InterPro"/>
</dbReference>
<proteinExistence type="predicted"/>
<sequence length="434" mass="46778">MPPPCPSLTSSIPAHSYFPRPEEGYPSPPVPSRPAPVSLRAPMNPPGPSSLASPVICFKINQTSGCAESVDHLLLLCLLAKEMWDSFLSLFGLSWVMPRQVIEIGSIGKGLNQGVNEFYAHTAGATSATNDTLDALKRAQDSLKSEHIISSTANASNPGIPPSSLMAFLRKNSLTSGVVLEDFNSVFSNKFYHSHLDDMSNINSSAIVAAASLVARTLYILASDNKNLSSSALTAINVNVSLVQALMGCLLDCDPGLSCELVKNYISPTNTCPSHYVGVIQDEPSSTPYLGYVDDVSRFLWNFLADRTSVPRENSSSTCAKGCRNKGEVCVRAETDGKGVCVISTTRYVPAYSTRLKFDSGDWIVLPPNSSDPMGMVDPVWTESNWNAIGLRVYEVQNATYDRLVLLGGIALTVLAYLAIVLTQAFITKALKRD</sequence>